<keyword evidence="3 7" id="KW-0808">Transferase</keyword>
<evidence type="ECO:0000313" key="7">
    <source>
        <dbReference type="EMBL" id="AKK19767.1"/>
    </source>
</evidence>
<dbReference type="NCBIfam" id="TIGR03534">
    <property type="entry name" value="RF_mod_PrmC"/>
    <property type="match status" value="1"/>
</dbReference>
<dbReference type="GO" id="GO:0003676">
    <property type="term" value="F:nucleic acid binding"/>
    <property type="evidence" value="ECO:0007669"/>
    <property type="project" value="InterPro"/>
</dbReference>
<dbReference type="KEGG" id="lau:G293_00605"/>
<dbReference type="RefSeq" id="WP_052775000.1">
    <property type="nucleotide sequence ID" value="NZ_CP004021.1"/>
</dbReference>
<organism evidence="7 8">
    <name type="scientific">Candidatus Liberibacter africanus PTSAPSY</name>
    <dbReference type="NCBI Taxonomy" id="1277257"/>
    <lineage>
        <taxon>Bacteria</taxon>
        <taxon>Pseudomonadati</taxon>
        <taxon>Pseudomonadota</taxon>
        <taxon>Alphaproteobacteria</taxon>
        <taxon>Hyphomicrobiales</taxon>
        <taxon>Rhizobiaceae</taxon>
        <taxon>Liberibacter</taxon>
    </lineage>
</organism>
<evidence type="ECO:0000256" key="2">
    <source>
        <dbReference type="ARBA" id="ARBA00022603"/>
    </source>
</evidence>
<evidence type="ECO:0000313" key="8">
    <source>
        <dbReference type="Proteomes" id="UP000035503"/>
    </source>
</evidence>
<dbReference type="CDD" id="cd02440">
    <property type="entry name" value="AdoMet_MTases"/>
    <property type="match status" value="1"/>
</dbReference>
<dbReference type="EC" id="2.1.1.297" evidence="1"/>
<dbReference type="InterPro" id="IPR002052">
    <property type="entry name" value="DNA_methylase_N6_adenine_CS"/>
</dbReference>
<dbReference type="AlphaFoldDB" id="A0A0G3I7R0"/>
<proteinExistence type="predicted"/>
<dbReference type="InterPro" id="IPR029063">
    <property type="entry name" value="SAM-dependent_MTases_sf"/>
</dbReference>
<name>A0A0G3I7R0_LIBAF</name>
<evidence type="ECO:0000256" key="1">
    <source>
        <dbReference type="ARBA" id="ARBA00012771"/>
    </source>
</evidence>
<dbReference type="GO" id="GO:0032259">
    <property type="term" value="P:methylation"/>
    <property type="evidence" value="ECO:0007669"/>
    <property type="project" value="UniProtKB-KW"/>
</dbReference>
<dbReference type="InterPro" id="IPR019874">
    <property type="entry name" value="RF_methyltr_PrmC"/>
</dbReference>
<dbReference type="STRING" id="1277257.G293_00605"/>
<dbReference type="NCBIfam" id="TIGR00536">
    <property type="entry name" value="hemK_fam"/>
    <property type="match status" value="1"/>
</dbReference>
<dbReference type="Proteomes" id="UP000035503">
    <property type="component" value="Chromosome"/>
</dbReference>
<evidence type="ECO:0000256" key="3">
    <source>
        <dbReference type="ARBA" id="ARBA00022679"/>
    </source>
</evidence>
<dbReference type="Gene3D" id="1.10.8.10">
    <property type="entry name" value="DNA helicase RuvA subunit, C-terminal domain"/>
    <property type="match status" value="1"/>
</dbReference>
<dbReference type="PANTHER" id="PTHR18895:SF74">
    <property type="entry name" value="MTRF1L RELEASE FACTOR GLUTAMINE METHYLTRANSFERASE"/>
    <property type="match status" value="1"/>
</dbReference>
<dbReference type="PANTHER" id="PTHR18895">
    <property type="entry name" value="HEMK METHYLTRANSFERASE"/>
    <property type="match status" value="1"/>
</dbReference>
<keyword evidence="2 7" id="KW-0489">Methyltransferase</keyword>
<dbReference type="GO" id="GO:0102559">
    <property type="term" value="F:peptide chain release factor N(5)-glutamine methyltransferase activity"/>
    <property type="evidence" value="ECO:0007669"/>
    <property type="project" value="UniProtKB-EC"/>
</dbReference>
<feature type="domain" description="Methyltransferase small" evidence="6">
    <location>
        <begin position="116"/>
        <end position="206"/>
    </location>
</feature>
<accession>A0A0G3I7R0</accession>
<evidence type="ECO:0000256" key="5">
    <source>
        <dbReference type="ARBA" id="ARBA00048391"/>
    </source>
</evidence>
<keyword evidence="8" id="KW-1185">Reference proteome</keyword>
<protein>
    <recommendedName>
        <fullName evidence="1">peptide chain release factor N(5)-glutamine methyltransferase</fullName>
        <ecNumber evidence="1">2.1.1.297</ecNumber>
    </recommendedName>
</protein>
<dbReference type="EMBL" id="CP004021">
    <property type="protein sequence ID" value="AKK19767.1"/>
    <property type="molecule type" value="Genomic_DNA"/>
</dbReference>
<evidence type="ECO:0000259" key="6">
    <source>
        <dbReference type="Pfam" id="PF05175"/>
    </source>
</evidence>
<dbReference type="InterPro" id="IPR007848">
    <property type="entry name" value="Small_mtfrase_dom"/>
</dbReference>
<evidence type="ECO:0000256" key="4">
    <source>
        <dbReference type="ARBA" id="ARBA00022691"/>
    </source>
</evidence>
<gene>
    <name evidence="7" type="ORF">G293_00605</name>
</gene>
<keyword evidence="4" id="KW-0949">S-adenosyl-L-methionine</keyword>
<reference evidence="7 8" key="1">
    <citation type="journal article" date="2015" name="Genome Announc.">
        <title>Complete Genome Sequence of 'Candidatus Liberibacter africanus,' a Bacterium Associated with Citrus Huanglongbing.</title>
        <authorList>
            <person name="Lin H."/>
            <person name="Pietersen G."/>
            <person name="Han C."/>
            <person name="Read D.A."/>
            <person name="Lou B."/>
            <person name="Gupta G."/>
            <person name="Civerolo E.L."/>
        </authorList>
    </citation>
    <scope>NUCLEOTIDE SEQUENCE [LARGE SCALE GENOMIC DNA]</scope>
    <source>
        <strain evidence="7 8">PTSAPSY</strain>
    </source>
</reference>
<dbReference type="PROSITE" id="PS00092">
    <property type="entry name" value="N6_MTASE"/>
    <property type="match status" value="1"/>
</dbReference>
<dbReference type="InterPro" id="IPR004556">
    <property type="entry name" value="HemK-like"/>
</dbReference>
<comment type="catalytic activity">
    <reaction evidence="5">
        <text>L-glutaminyl-[peptide chain release factor] + S-adenosyl-L-methionine = N(5)-methyl-L-glutaminyl-[peptide chain release factor] + S-adenosyl-L-homocysteine + H(+)</text>
        <dbReference type="Rhea" id="RHEA:42896"/>
        <dbReference type="Rhea" id="RHEA-COMP:10271"/>
        <dbReference type="Rhea" id="RHEA-COMP:10272"/>
        <dbReference type="ChEBI" id="CHEBI:15378"/>
        <dbReference type="ChEBI" id="CHEBI:30011"/>
        <dbReference type="ChEBI" id="CHEBI:57856"/>
        <dbReference type="ChEBI" id="CHEBI:59789"/>
        <dbReference type="ChEBI" id="CHEBI:61891"/>
        <dbReference type="EC" id="2.1.1.297"/>
    </reaction>
</comment>
<dbReference type="InterPro" id="IPR050320">
    <property type="entry name" value="N5-glutamine_MTase"/>
</dbReference>
<dbReference type="PATRIC" id="fig|1277257.4.peg.139"/>
<sequence length="293" mass="33084">MNNSLLVQNIPYTIAEFFSLIRCCFKKSGMEILRDPCSFLCRVTGLSAHQVIVYPDTILENRQRFFLAEAIIRSLKHESIHRILGWRDFYNVRLTLSSDTFEPRPETELVVDSVLSFFRSHSKKNNVIHILDLGTGTGAICLALLKECPLFKGVGVDVSRKSLEVAEKNAVMNGVSERFCTLQSNWFSSVEGLFDVIVSNPPYIDSAVVDCLDIEVREFDPRISLDGGKDGLSHYRTIAEGISRHLSKGGFCSVEIGYDQKIDVIQIFKSHSLYLVNAFKDYGGNDRVLLFNR</sequence>
<dbReference type="Pfam" id="PF05175">
    <property type="entry name" value="MTS"/>
    <property type="match status" value="1"/>
</dbReference>
<dbReference type="SUPFAM" id="SSF53335">
    <property type="entry name" value="S-adenosyl-L-methionine-dependent methyltransferases"/>
    <property type="match status" value="1"/>
</dbReference>
<dbReference type="Gene3D" id="3.40.50.150">
    <property type="entry name" value="Vaccinia Virus protein VP39"/>
    <property type="match status" value="1"/>
</dbReference>